<protein>
    <recommendedName>
        <fullName evidence="1">MPN domain-containing protein</fullName>
    </recommendedName>
</protein>
<dbReference type="SMART" id="SM00232">
    <property type="entry name" value="JAB_MPN"/>
    <property type="match status" value="1"/>
</dbReference>
<dbReference type="GO" id="GO:0008237">
    <property type="term" value="F:metallopeptidase activity"/>
    <property type="evidence" value="ECO:0007669"/>
    <property type="project" value="InterPro"/>
</dbReference>
<keyword evidence="3" id="KW-1185">Reference proteome</keyword>
<gene>
    <name evidence="2" type="ORF">Ctob_012963</name>
</gene>
<dbReference type="PROSITE" id="PS50249">
    <property type="entry name" value="MPN"/>
    <property type="match status" value="1"/>
</dbReference>
<comment type="caution">
    <text evidence="2">The sequence shown here is derived from an EMBL/GenBank/DDBJ whole genome shotgun (WGS) entry which is preliminary data.</text>
</comment>
<sequence>MPLLDADLAPVVATDVAMEDAMAGDGGDGGDGGERGEVVLLAPMAEGSAAAAPLSAVLSAQHGAARLSEMDIEASVVLGVALDGAAAGGDANSDGAGSSTATADAAAAAGAASAAASARDAASAIALLEADLALAGEVAGERRSSGRKRAIGGANGGGYFTANYEDESLHMLRCDPYADLHPGSGLPGAQPFRVTVDPLVLAVVDFHAHMLSSEIIGFLGGHWNSAQRLLHLREAFPCRSIANDTGSVHVELDPLAEVQVRAAIEGRNMKVVGWYHSHPLFAPQPSIRDVQNQQNYQTLFHDSECHMFPFVGMIVSPYDGRLSSAASALTMFYVEAAAASTGGGTPKRCIYELIKSVRSRIVLAFGGEAVDALLGGIVEYIDANGEYGTNQPAPNGKH</sequence>
<reference evidence="3" key="1">
    <citation type="journal article" date="2015" name="PLoS Genet.">
        <title>Genome Sequence and Transcriptome Analyses of Chrysochromulina tobin: Metabolic Tools for Enhanced Algal Fitness in the Prominent Order Prymnesiales (Haptophyceae).</title>
        <authorList>
            <person name="Hovde B.T."/>
            <person name="Deodato C.R."/>
            <person name="Hunsperger H.M."/>
            <person name="Ryken S.A."/>
            <person name="Yost W."/>
            <person name="Jha R.K."/>
            <person name="Patterson J."/>
            <person name="Monnat R.J. Jr."/>
            <person name="Barlow S.B."/>
            <person name="Starkenburg S.R."/>
            <person name="Cattolico R.A."/>
        </authorList>
    </citation>
    <scope>NUCLEOTIDE SEQUENCE</scope>
    <source>
        <strain evidence="3">CCMP291</strain>
    </source>
</reference>
<dbReference type="InterPro" id="IPR000555">
    <property type="entry name" value="JAMM/MPN+_dom"/>
</dbReference>
<dbReference type="OrthoDB" id="118550at2759"/>
<evidence type="ECO:0000313" key="3">
    <source>
        <dbReference type="Proteomes" id="UP000037460"/>
    </source>
</evidence>
<dbReference type="Gene3D" id="3.40.140.10">
    <property type="entry name" value="Cytidine Deaminase, domain 2"/>
    <property type="match status" value="1"/>
</dbReference>
<dbReference type="SUPFAM" id="SSF102712">
    <property type="entry name" value="JAB1/MPN domain"/>
    <property type="match status" value="1"/>
</dbReference>
<organism evidence="2 3">
    <name type="scientific">Chrysochromulina tobinii</name>
    <dbReference type="NCBI Taxonomy" id="1460289"/>
    <lineage>
        <taxon>Eukaryota</taxon>
        <taxon>Haptista</taxon>
        <taxon>Haptophyta</taxon>
        <taxon>Prymnesiophyceae</taxon>
        <taxon>Prymnesiales</taxon>
        <taxon>Chrysochromulinaceae</taxon>
        <taxon>Chrysochromulina</taxon>
    </lineage>
</organism>
<dbReference type="EMBL" id="JWZX01000492">
    <property type="protein sequence ID" value="KOO52808.1"/>
    <property type="molecule type" value="Genomic_DNA"/>
</dbReference>
<evidence type="ECO:0000313" key="2">
    <source>
        <dbReference type="EMBL" id="KOO52808.1"/>
    </source>
</evidence>
<dbReference type="InterPro" id="IPR050242">
    <property type="entry name" value="JAMM_MPN+_peptidase_M67A"/>
</dbReference>
<name>A0A0M0LPZ3_9EUKA</name>
<dbReference type="InterPro" id="IPR037518">
    <property type="entry name" value="MPN"/>
</dbReference>
<dbReference type="AlphaFoldDB" id="A0A0M0LPZ3"/>
<feature type="domain" description="MPN" evidence="1">
    <location>
        <begin position="194"/>
        <end position="333"/>
    </location>
</feature>
<proteinExistence type="predicted"/>
<dbReference type="Proteomes" id="UP000037460">
    <property type="component" value="Unassembled WGS sequence"/>
</dbReference>
<dbReference type="PANTHER" id="PTHR10410">
    <property type="entry name" value="EUKARYOTIC TRANSLATION INITIATION FACTOR 3 -RELATED"/>
    <property type="match status" value="1"/>
</dbReference>
<dbReference type="Pfam" id="PF01398">
    <property type="entry name" value="JAB"/>
    <property type="match status" value="1"/>
</dbReference>
<accession>A0A0M0LPZ3</accession>
<evidence type="ECO:0000259" key="1">
    <source>
        <dbReference type="PROSITE" id="PS50249"/>
    </source>
</evidence>